<name>A0ACC2VVJ0_9TREE</name>
<sequence>MSYVELDDLGDHHKSTELSQPFLGEQVELGEQPKSGTSSLSPHQLHLILLKLGVISDSVTHVPVEETLEFLLPDTLYMMERITNITIDESLGILREALVEHNGDVNFSKEDYNFIHQLVAMIPQDSSQENVSDWNLQVRIEAALIKYHSPYPEIRAITDPTDDPHIPVATIRAYSIGLFWTFIGSIINNFFVHRLPSISLGPHTVQLLLLPTGRLWEKYMPEQIKVKNWTLELNPGPFTAKEMMLSTIMYSCSAGTPYLIYNIFVMKLERFYNLKWVTPFFQVLLIVSTQFLGFGFAGIMRKVCIYPKIAIWPTILPTIALNRALITPELPHSPAINGWKISRYRFFFVVFVASFLYNWIPSYLFTALSYFNWPTWFNPNLVHLNNIAGFKHGLGLNPIPSFDWNMLNSGLCLTLPYYTYVNSYAGAFMGFFVILGVYYTNNKWSGYFPINSNQLFNNKGQVYNVHDILDSKNAFDSAKYNKVGPPYFSAANLVLYGAHFCLYPFAILYHFITEWDSMKTSFINVWGLVTDFRSTDTFGKYREDAHCKMMSKYEEVPNWWFLSILCVSVVCAILCVSLYPTETPVWGVFLTIGVNFLFLIPITAIASVTGFTFGLNVLVELLVGYCIPNSGIALITLKSYGYNIDSQASNYITDQKIAHYAKIPPRAIFKGQMLATGLSVVIALIIANWQINNVADICDIDQKDRFSCPGANTYFYSSIQYGEIGPAKVFSGLYPQLKWCFLLGAVLVFPCAWLKKNLPTKFSRYFHPTIIIGGFLLYAPYNLLYFTGGLYLSYYFMYHIKGRYLQWWEKYNYLLTSALSAGVAFSALMIFFTVQYNGDELNWWGNNVSSQGIEGGKGQATWLKPENAPDGYIGLRKGHFP</sequence>
<dbReference type="Proteomes" id="UP001241377">
    <property type="component" value="Unassembled WGS sequence"/>
</dbReference>
<proteinExistence type="predicted"/>
<accession>A0ACC2VVJ0</accession>
<evidence type="ECO:0000313" key="1">
    <source>
        <dbReference type="EMBL" id="KAJ9102796.1"/>
    </source>
</evidence>
<evidence type="ECO:0000313" key="2">
    <source>
        <dbReference type="Proteomes" id="UP001241377"/>
    </source>
</evidence>
<gene>
    <name evidence="1" type="ORF">QFC19_004714</name>
</gene>
<organism evidence="1 2">
    <name type="scientific">Naganishia cerealis</name>
    <dbReference type="NCBI Taxonomy" id="610337"/>
    <lineage>
        <taxon>Eukaryota</taxon>
        <taxon>Fungi</taxon>
        <taxon>Dikarya</taxon>
        <taxon>Basidiomycota</taxon>
        <taxon>Agaricomycotina</taxon>
        <taxon>Tremellomycetes</taxon>
        <taxon>Filobasidiales</taxon>
        <taxon>Filobasidiaceae</taxon>
        <taxon>Naganishia</taxon>
    </lineage>
</organism>
<dbReference type="EMBL" id="JASBWR010000050">
    <property type="protein sequence ID" value="KAJ9102796.1"/>
    <property type="molecule type" value="Genomic_DNA"/>
</dbReference>
<comment type="caution">
    <text evidence="1">The sequence shown here is derived from an EMBL/GenBank/DDBJ whole genome shotgun (WGS) entry which is preliminary data.</text>
</comment>
<reference evidence="1" key="1">
    <citation type="submission" date="2023-04" db="EMBL/GenBank/DDBJ databases">
        <title>Draft Genome sequencing of Naganishia species isolated from polar environments using Oxford Nanopore Technology.</title>
        <authorList>
            <person name="Leo P."/>
            <person name="Venkateswaran K."/>
        </authorList>
    </citation>
    <scope>NUCLEOTIDE SEQUENCE</scope>
    <source>
        <strain evidence="1">MNA-CCFEE 5261</strain>
    </source>
</reference>
<protein>
    <submittedName>
        <fullName evidence="1">Uncharacterized protein</fullName>
    </submittedName>
</protein>
<keyword evidence="2" id="KW-1185">Reference proteome</keyword>